<dbReference type="AlphaFoldDB" id="A0A9P4Z069"/>
<gene>
    <name evidence="2" type="ORF">GMORB2_3841</name>
</gene>
<dbReference type="RefSeq" id="XP_035323654.1">
    <property type="nucleotide sequence ID" value="XM_035465817.1"/>
</dbReference>
<protein>
    <submittedName>
        <fullName evidence="2">Uncharacterized protein</fullName>
    </submittedName>
</protein>
<sequence length="393" mass="43525">MALMGFRRFVSNLVHARESEPQLRKSTKTDRIRNFLLRKRQDVPEKLTSRSQPDLGLGQPIHPFAGRIAEVPTAPADAVFSVTAARPEVYSPTVAGAVAGPAQRQPVLGPGLPAVVDTDDAIIGRVNCQLYPGPTLDTVSAVTEMYRHVPHAFTGPVAIFLYGHVGRIPRRVTVSFPWWYRDIARHWAVRRGMRCVSDDPDLFVLVGGVDRVRTVQFTYTDLNVDDYSLRQGHATARVMCLAVLADELAQEYVAGLAAMPWPEQRGLADDVRWVLGRMAGRGMRFDSATSRNIRTRAFWMPFMLSFPDVAALFRDAGIAVPETARPEDRNTGIPSLVPLSPSRSASQRSTRSAAVRSDRTDRPARSSRANRRSELAVRAPASRPPTFNISTNF</sequence>
<comment type="caution">
    <text evidence="2">The sequence shown here is derived from an EMBL/GenBank/DDBJ whole genome shotgun (WGS) entry which is preliminary data.</text>
</comment>
<name>A0A9P4Z069_9HYPO</name>
<keyword evidence="3" id="KW-1185">Reference proteome</keyword>
<feature type="compositionally biased region" description="Low complexity" evidence="1">
    <location>
        <begin position="340"/>
        <end position="355"/>
    </location>
</feature>
<accession>A0A9P4Z069</accession>
<dbReference type="EMBL" id="JAANYQ010000003">
    <property type="protein sequence ID" value="KAF4125002.1"/>
    <property type="molecule type" value="Genomic_DNA"/>
</dbReference>
<evidence type="ECO:0000256" key="1">
    <source>
        <dbReference type="SAM" id="MobiDB-lite"/>
    </source>
</evidence>
<evidence type="ECO:0000313" key="2">
    <source>
        <dbReference type="EMBL" id="KAF4125002.1"/>
    </source>
</evidence>
<dbReference type="Proteomes" id="UP000749293">
    <property type="component" value="Unassembled WGS sequence"/>
</dbReference>
<evidence type="ECO:0000313" key="3">
    <source>
        <dbReference type="Proteomes" id="UP000749293"/>
    </source>
</evidence>
<dbReference type="OrthoDB" id="5236058at2759"/>
<proteinExistence type="predicted"/>
<organism evidence="2 3">
    <name type="scientific">Geosmithia morbida</name>
    <dbReference type="NCBI Taxonomy" id="1094350"/>
    <lineage>
        <taxon>Eukaryota</taxon>
        <taxon>Fungi</taxon>
        <taxon>Dikarya</taxon>
        <taxon>Ascomycota</taxon>
        <taxon>Pezizomycotina</taxon>
        <taxon>Sordariomycetes</taxon>
        <taxon>Hypocreomycetidae</taxon>
        <taxon>Hypocreales</taxon>
        <taxon>Bionectriaceae</taxon>
        <taxon>Geosmithia</taxon>
    </lineage>
</organism>
<dbReference type="GeneID" id="55970069"/>
<feature type="region of interest" description="Disordered" evidence="1">
    <location>
        <begin position="323"/>
        <end position="393"/>
    </location>
</feature>
<reference evidence="2" key="1">
    <citation type="submission" date="2020-03" db="EMBL/GenBank/DDBJ databases">
        <title>Site-based positive gene gene selection in Geosmithia morbida across the United States reveals a broad range of putative effectors and factors for local host and environmental adapation.</title>
        <authorList>
            <person name="Onufrak A."/>
            <person name="Murdoch R.W."/>
            <person name="Gazis R."/>
            <person name="Huff M."/>
            <person name="Staton M."/>
            <person name="Klingeman W."/>
            <person name="Hadziabdic D."/>
        </authorList>
    </citation>
    <scope>NUCLEOTIDE SEQUENCE</scope>
    <source>
        <strain evidence="2">1262</strain>
    </source>
</reference>